<dbReference type="Gene3D" id="1.50.10.100">
    <property type="entry name" value="Chondroitin AC/alginate lyase"/>
    <property type="match status" value="1"/>
</dbReference>
<proteinExistence type="inferred from homology"/>
<dbReference type="OrthoDB" id="6636047at2"/>
<dbReference type="Proteomes" id="UP000199341">
    <property type="component" value="Unassembled WGS sequence"/>
</dbReference>
<dbReference type="EMBL" id="FNIE01000005">
    <property type="protein sequence ID" value="SDN65304.1"/>
    <property type="molecule type" value="Genomic_DNA"/>
</dbReference>
<dbReference type="PANTHER" id="PTHR38481:SF1">
    <property type="entry name" value="HYALURONATE LYASE"/>
    <property type="match status" value="1"/>
</dbReference>
<feature type="active site" evidence="4">
    <location>
        <position position="375"/>
    </location>
</feature>
<keyword evidence="3 8" id="KW-0456">Lyase</keyword>
<dbReference type="PANTHER" id="PTHR38481">
    <property type="entry name" value="HYALURONATE LYASE"/>
    <property type="match status" value="1"/>
</dbReference>
<sequence>MGRTTGSGTGGRGTARTAAVTAADDAAGTGAAAAAGVAGAVRSAPGVPRRGLLLAAAAVTAGSAGSWALSTGPAAADAPPAGTPAAVPAATDDDFETLRSRWQLLITGAGFDATVAPYAAALAALGSQAAQFRDSLTTGASLWADLPLGKVSNNITQSCVRLRTMALAYVQPGTGVTGDAALAAAVAGGLDRLCAQVYTATTATYDNWWDWQIGAPKSLLDACVLLHPQLDAAQIAAYCAAVDHFVPDSAVGTYSGNSTGANRADLCKVIALRGVIGKDAAKIATASAALSPVFPYVTTGDGLYADGSFVQHSDIPYTGTYGEVMLGDLSWLFSLLAGSPWAVTDPQTANVLDSVTAAYAPFVFNGLVMDGVSGRAISRGLQGSSALAQSDHTRGHALISDILRLADSGMASAEQSAHWKSLVKGWIQRERSLPYLSDPGVGVPELARAQALLADDSVPAAQEPDGHRVFAMDRAVHRHPGWAASVSMSSTRTTFYENGNGENLRGWHTSNGMTYWWGGTYGNDQYSDAFWPTVDPYRLPGTTVSTKRLADGEGGAWGAPRPDAPWAGGATDGTHAALGQHVRGLSSTLQGMKSWFCLGDSVVCLGAGISAADGVPVETVVDNRNLGADGRNALYADGHRQPAGTGTARRFRNPRSLAIEGSGAYLFPEGGTVNVLREDRTGSWHDINTGSSTAPLTRTYLTLWFDHGTDPTDASYAYVLLPGAGPAAAARHRPARVLANTPAVQAVLDAPGRVLAANFHSAGRLGPLTVDTPCSVVVSATPHRLTIAVADPSQTATSVTLTLDTAARHPIDTPPSTRVASLHPVTLRADLSAARGASRVTVLETRTPGLRECW</sequence>
<name>A0A1H0D561_9ACTN</name>
<feature type="active site" evidence="4">
    <location>
        <position position="312"/>
    </location>
</feature>
<dbReference type="Pfam" id="PF02884">
    <property type="entry name" value="Lyase_8_C"/>
    <property type="match status" value="1"/>
</dbReference>
<feature type="active site" evidence="4">
    <location>
        <position position="321"/>
    </location>
</feature>
<evidence type="ECO:0000313" key="9">
    <source>
        <dbReference type="Proteomes" id="UP000199341"/>
    </source>
</evidence>
<dbReference type="GO" id="GO:0030246">
    <property type="term" value="F:carbohydrate binding"/>
    <property type="evidence" value="ECO:0007669"/>
    <property type="project" value="InterPro"/>
</dbReference>
<comment type="similarity">
    <text evidence="1">Belongs to the polysaccharide lyase 8 family.</text>
</comment>
<dbReference type="Gene3D" id="2.70.98.10">
    <property type="match status" value="1"/>
</dbReference>
<dbReference type="InterPro" id="IPR012970">
    <property type="entry name" value="Lyase_8_alpha_N"/>
</dbReference>
<dbReference type="SUPFAM" id="SSF48230">
    <property type="entry name" value="Chondroitin AC/alginate lyase"/>
    <property type="match status" value="1"/>
</dbReference>
<gene>
    <name evidence="8" type="ORF">SAMN05216259_10576</name>
</gene>
<dbReference type="PROSITE" id="PS51318">
    <property type="entry name" value="TAT"/>
    <property type="match status" value="1"/>
</dbReference>
<dbReference type="GO" id="GO:0016837">
    <property type="term" value="F:carbon-oxygen lyase activity, acting on polysaccharides"/>
    <property type="evidence" value="ECO:0007669"/>
    <property type="project" value="UniProtKB-ARBA"/>
</dbReference>
<evidence type="ECO:0000256" key="1">
    <source>
        <dbReference type="ARBA" id="ARBA00006699"/>
    </source>
</evidence>
<evidence type="ECO:0000259" key="7">
    <source>
        <dbReference type="Pfam" id="PF08124"/>
    </source>
</evidence>
<dbReference type="InterPro" id="IPR038970">
    <property type="entry name" value="Lyase_8"/>
</dbReference>
<evidence type="ECO:0000256" key="4">
    <source>
        <dbReference type="PIRSR" id="PIRSR638970-1"/>
    </source>
</evidence>
<evidence type="ECO:0000259" key="5">
    <source>
        <dbReference type="Pfam" id="PF02278"/>
    </source>
</evidence>
<feature type="domain" description="Polysaccharide lyase family 8 C-terminal" evidence="6">
    <location>
        <begin position="736"/>
        <end position="800"/>
    </location>
</feature>
<keyword evidence="2" id="KW-0732">Signal</keyword>
<dbReference type="STRING" id="310781.SAMN05216259_10576"/>
<dbReference type="InterPro" id="IPR003159">
    <property type="entry name" value="Lyase_8_central_dom"/>
</dbReference>
<dbReference type="GO" id="GO:0005975">
    <property type="term" value="P:carbohydrate metabolic process"/>
    <property type="evidence" value="ECO:0007669"/>
    <property type="project" value="InterPro"/>
</dbReference>
<feature type="domain" description="Polysaccharide lyase family 8 central" evidence="5">
    <location>
        <begin position="470"/>
        <end position="724"/>
    </location>
</feature>
<keyword evidence="9" id="KW-1185">Reference proteome</keyword>
<dbReference type="SUPFAM" id="SSF74650">
    <property type="entry name" value="Galactose mutarotase-like"/>
    <property type="match status" value="1"/>
</dbReference>
<dbReference type="InterPro" id="IPR014718">
    <property type="entry name" value="GH-type_carb-bd"/>
</dbReference>
<evidence type="ECO:0000259" key="6">
    <source>
        <dbReference type="Pfam" id="PF02884"/>
    </source>
</evidence>
<protein>
    <submittedName>
        <fullName evidence="8">Hyaluronate lyase</fullName>
    </submittedName>
</protein>
<dbReference type="Pfam" id="PF02278">
    <property type="entry name" value="Lyase_8"/>
    <property type="match status" value="1"/>
</dbReference>
<dbReference type="SUPFAM" id="SSF49863">
    <property type="entry name" value="Hyaluronate lyase-like, C-terminal domain"/>
    <property type="match status" value="1"/>
</dbReference>
<dbReference type="InterPro" id="IPR011013">
    <property type="entry name" value="Gal_mutarotase_sf_dom"/>
</dbReference>
<dbReference type="CDD" id="cd01083">
    <property type="entry name" value="GAG_Lyase"/>
    <property type="match status" value="1"/>
</dbReference>
<evidence type="ECO:0000256" key="2">
    <source>
        <dbReference type="ARBA" id="ARBA00022729"/>
    </source>
</evidence>
<dbReference type="InterPro" id="IPR006311">
    <property type="entry name" value="TAT_signal"/>
</dbReference>
<evidence type="ECO:0000313" key="8">
    <source>
        <dbReference type="EMBL" id="SDN65304.1"/>
    </source>
</evidence>
<dbReference type="InterPro" id="IPR011071">
    <property type="entry name" value="Lyase_8-like_C"/>
</dbReference>
<dbReference type="Pfam" id="PF08124">
    <property type="entry name" value="Lyase_8_N"/>
    <property type="match status" value="1"/>
</dbReference>
<dbReference type="AlphaFoldDB" id="A0A1H0D561"/>
<dbReference type="GO" id="GO:0005576">
    <property type="term" value="C:extracellular region"/>
    <property type="evidence" value="ECO:0007669"/>
    <property type="project" value="InterPro"/>
</dbReference>
<dbReference type="Gene3D" id="2.60.220.10">
    <property type="entry name" value="Polysaccharide lyase family 8-like, C-terminal"/>
    <property type="match status" value="1"/>
</dbReference>
<reference evidence="8 9" key="1">
    <citation type="submission" date="2016-10" db="EMBL/GenBank/DDBJ databases">
        <authorList>
            <person name="de Groot N.N."/>
        </authorList>
    </citation>
    <scope>NUCLEOTIDE SEQUENCE [LARGE SCALE GENOMIC DNA]</scope>
    <source>
        <strain evidence="8 9">CGMCC 4.2022</strain>
    </source>
</reference>
<accession>A0A1H0D561</accession>
<organism evidence="8 9">
    <name type="scientific">Actinacidiphila guanduensis</name>
    <dbReference type="NCBI Taxonomy" id="310781"/>
    <lineage>
        <taxon>Bacteria</taxon>
        <taxon>Bacillati</taxon>
        <taxon>Actinomycetota</taxon>
        <taxon>Actinomycetes</taxon>
        <taxon>Kitasatosporales</taxon>
        <taxon>Streptomycetaceae</taxon>
        <taxon>Actinacidiphila</taxon>
    </lineage>
</organism>
<feature type="domain" description="Polysaccharide lyase 8 N-terminal alpha-helical" evidence="7">
    <location>
        <begin position="102"/>
        <end position="424"/>
    </location>
</feature>
<dbReference type="InterPro" id="IPR004103">
    <property type="entry name" value="Lyase_8_C"/>
</dbReference>
<evidence type="ECO:0000256" key="3">
    <source>
        <dbReference type="ARBA" id="ARBA00023239"/>
    </source>
</evidence>
<dbReference type="InterPro" id="IPR008929">
    <property type="entry name" value="Chondroitin_lyas"/>
</dbReference>